<feature type="region of interest" description="Disordered" evidence="1">
    <location>
        <begin position="421"/>
        <end position="447"/>
    </location>
</feature>
<dbReference type="GO" id="GO:0071111">
    <property type="term" value="F:cyclic-guanylate-specific phosphodiesterase activity"/>
    <property type="evidence" value="ECO:0007669"/>
    <property type="project" value="InterPro"/>
</dbReference>
<dbReference type="CDD" id="cd00130">
    <property type="entry name" value="PAS"/>
    <property type="match status" value="1"/>
</dbReference>
<dbReference type="Gene3D" id="3.20.20.450">
    <property type="entry name" value="EAL domain"/>
    <property type="match status" value="1"/>
</dbReference>
<dbReference type="Proteomes" id="UP000483379">
    <property type="component" value="Unassembled WGS sequence"/>
</dbReference>
<dbReference type="InterPro" id="IPR043128">
    <property type="entry name" value="Rev_trsase/Diguanyl_cyclase"/>
</dbReference>
<dbReference type="SMART" id="SM00052">
    <property type="entry name" value="EAL"/>
    <property type="match status" value="1"/>
</dbReference>
<evidence type="ECO:0000313" key="3">
    <source>
        <dbReference type="EMBL" id="NEV60739.1"/>
    </source>
</evidence>
<protein>
    <submittedName>
        <fullName evidence="3">EAL domain-containing protein</fullName>
    </submittedName>
</protein>
<sequence length="695" mass="77070">MPTQSRKPTLLIVTSETSEAERLVGTLREEGLVGQSVSIPNAERLQSAIKERSCDLILCCGYDRDVDLDEFLDGYKQITTDTPLVLIVEPESWSAVADKAGHFGVRDLVRRYDNEHLRIVVKRESADLWKRREANGLSARLQNCEASTLSLLEVTSAGVAFVQDGMHVDANPAYVSLFGYADADDILAVPLLDLVASADQKKIRDLLKRADQSQLTDSLTLDVTCVQADAREIEARILAAQAEFEGEPCLRIIVQPVQSVASAGPKPAAEQDASFGVRTFLDEVESRIDEERLVKTPFAIFFVQVAKSVELKRDLGLTLALELFAEFGERLSAIVGERGTVTQLSDDSFGIIGNDMVDLDAKGLSEHLKNEARLSTGAAREGGNEEDCEIGYFVVSERAAAAEDILNAAYRLCIGHRYTDHDNKPGQGAPTSLAAKTKQEDAENAEDDETIARKIEYALRNDQLRLVYQPIISLMGDNQENYSVLLRLLDEEENLLEAKDFIGAAIRKGLIEEIDKWTIRAAIQVIAEQRRSGHNLSLFINLSEDTFRNPSIVLWICDCLREFDVRGNWLTFQFQEELVVGNLASIGKLVETLKKIKCRVAINRFGVTERPETLLQGMSLDFVLLKPAFAQNLADDPDKQQRLLQLATLAREFNVKSIVTGVEDARALTVLWTAGVDYVQGNFLQRPSPTLEVQA</sequence>
<keyword evidence="4" id="KW-1185">Reference proteome</keyword>
<dbReference type="InterPro" id="IPR035919">
    <property type="entry name" value="EAL_sf"/>
</dbReference>
<feature type="domain" description="EAL" evidence="2">
    <location>
        <begin position="448"/>
        <end position="695"/>
    </location>
</feature>
<dbReference type="PANTHER" id="PTHR33121">
    <property type="entry name" value="CYCLIC DI-GMP PHOSPHODIESTERASE PDEF"/>
    <property type="match status" value="1"/>
</dbReference>
<proteinExistence type="predicted"/>
<dbReference type="Pfam" id="PF00990">
    <property type="entry name" value="GGDEF"/>
    <property type="match status" value="1"/>
</dbReference>
<evidence type="ECO:0000256" key="1">
    <source>
        <dbReference type="SAM" id="MobiDB-lite"/>
    </source>
</evidence>
<dbReference type="InterPro" id="IPR000014">
    <property type="entry name" value="PAS"/>
</dbReference>
<dbReference type="InterPro" id="IPR001633">
    <property type="entry name" value="EAL_dom"/>
</dbReference>
<dbReference type="SUPFAM" id="SSF141868">
    <property type="entry name" value="EAL domain-like"/>
    <property type="match status" value="1"/>
</dbReference>
<accession>A0A6M0JU91</accession>
<organism evidence="3 4">
    <name type="scientific">Thiorhodococcus minor</name>
    <dbReference type="NCBI Taxonomy" id="57489"/>
    <lineage>
        <taxon>Bacteria</taxon>
        <taxon>Pseudomonadati</taxon>
        <taxon>Pseudomonadota</taxon>
        <taxon>Gammaproteobacteria</taxon>
        <taxon>Chromatiales</taxon>
        <taxon>Chromatiaceae</taxon>
        <taxon>Thiorhodococcus</taxon>
    </lineage>
</organism>
<dbReference type="AlphaFoldDB" id="A0A6M0JU91"/>
<dbReference type="EMBL" id="JAAIJQ010000004">
    <property type="protein sequence ID" value="NEV60739.1"/>
    <property type="molecule type" value="Genomic_DNA"/>
</dbReference>
<dbReference type="RefSeq" id="WP_164450780.1">
    <property type="nucleotide sequence ID" value="NZ_JAAIJQ010000004.1"/>
</dbReference>
<dbReference type="PANTHER" id="PTHR33121:SF23">
    <property type="entry name" value="CYCLIC DI-GMP PHOSPHODIESTERASE PDEB"/>
    <property type="match status" value="1"/>
</dbReference>
<name>A0A6M0JU91_9GAMM</name>
<dbReference type="InterPro" id="IPR035965">
    <property type="entry name" value="PAS-like_dom_sf"/>
</dbReference>
<dbReference type="Pfam" id="PF00563">
    <property type="entry name" value="EAL"/>
    <property type="match status" value="1"/>
</dbReference>
<dbReference type="Gene3D" id="3.30.70.270">
    <property type="match status" value="1"/>
</dbReference>
<dbReference type="Gene3D" id="3.30.450.20">
    <property type="entry name" value="PAS domain"/>
    <property type="match status" value="1"/>
</dbReference>
<comment type="caution">
    <text evidence="3">The sequence shown here is derived from an EMBL/GenBank/DDBJ whole genome shotgun (WGS) entry which is preliminary data.</text>
</comment>
<gene>
    <name evidence="3" type="ORF">G3446_02315</name>
</gene>
<dbReference type="SUPFAM" id="SSF55785">
    <property type="entry name" value="PYP-like sensor domain (PAS domain)"/>
    <property type="match status" value="1"/>
</dbReference>
<evidence type="ECO:0000313" key="4">
    <source>
        <dbReference type="Proteomes" id="UP000483379"/>
    </source>
</evidence>
<dbReference type="CDD" id="cd01948">
    <property type="entry name" value="EAL"/>
    <property type="match status" value="1"/>
</dbReference>
<dbReference type="PROSITE" id="PS50883">
    <property type="entry name" value="EAL"/>
    <property type="match status" value="1"/>
</dbReference>
<dbReference type="InterPro" id="IPR000160">
    <property type="entry name" value="GGDEF_dom"/>
</dbReference>
<dbReference type="InterPro" id="IPR050706">
    <property type="entry name" value="Cyclic-di-GMP_PDE-like"/>
</dbReference>
<reference evidence="3 4" key="1">
    <citation type="submission" date="2020-02" db="EMBL/GenBank/DDBJ databases">
        <title>Genome sequences of Thiorhodococcus mannitoliphagus and Thiorhodococcus minor, purple sulfur photosynthetic bacteria in the gammaproteobacterial family, Chromatiaceae.</title>
        <authorList>
            <person name="Aviles F.A."/>
            <person name="Meyer T.E."/>
            <person name="Kyndt J.A."/>
        </authorList>
    </citation>
    <scope>NUCLEOTIDE SEQUENCE [LARGE SCALE GENOMIC DNA]</scope>
    <source>
        <strain evidence="3 4">DSM 11518</strain>
    </source>
</reference>
<evidence type="ECO:0000259" key="2">
    <source>
        <dbReference type="PROSITE" id="PS50883"/>
    </source>
</evidence>